<organism evidence="1 2">
    <name type="scientific">Streptacidiphilus cavernicola</name>
    <dbReference type="NCBI Taxonomy" id="3342716"/>
    <lineage>
        <taxon>Bacteria</taxon>
        <taxon>Bacillati</taxon>
        <taxon>Actinomycetota</taxon>
        <taxon>Actinomycetes</taxon>
        <taxon>Kitasatosporales</taxon>
        <taxon>Streptomycetaceae</taxon>
        <taxon>Streptacidiphilus</taxon>
    </lineage>
</organism>
<dbReference type="RefSeq" id="WP_380536691.1">
    <property type="nucleotide sequence ID" value="NZ_JBHFAB010000010.1"/>
</dbReference>
<evidence type="ECO:0000313" key="1">
    <source>
        <dbReference type="EMBL" id="MFC1418001.1"/>
    </source>
</evidence>
<evidence type="ECO:0000313" key="2">
    <source>
        <dbReference type="Proteomes" id="UP001592531"/>
    </source>
</evidence>
<comment type="caution">
    <text evidence="1">The sequence shown here is derived from an EMBL/GenBank/DDBJ whole genome shotgun (WGS) entry which is preliminary data.</text>
</comment>
<dbReference type="EMBL" id="JBHFAB010000010">
    <property type="protein sequence ID" value="MFC1418001.1"/>
    <property type="molecule type" value="Genomic_DNA"/>
</dbReference>
<dbReference type="Gene3D" id="3.40.50.300">
    <property type="entry name" value="P-loop containing nucleotide triphosphate hydrolases"/>
    <property type="match status" value="1"/>
</dbReference>
<protein>
    <submittedName>
        <fullName evidence="1">AAA family ATPase</fullName>
    </submittedName>
</protein>
<gene>
    <name evidence="1" type="ORF">ACEZDE_15320</name>
</gene>
<dbReference type="InterPro" id="IPR027417">
    <property type="entry name" value="P-loop_NTPase"/>
</dbReference>
<sequence>MRRHPTLVAVSGPPGSGKTTLAHALADALGWPAVCRDEIKERMAAGGGGSDSAGRPLDLRVLEVFFRTIGELVESGANAVAEAAFQDRLWHPGLEPFADLADIRVVRCAVAPELAHERIRRRAAEVPSRAVHADADLLHRIATGERPIESWVPIALDVPCLLVDTTRDWRPALDGIVAFATRATFGRDSR</sequence>
<dbReference type="Pfam" id="PF13671">
    <property type="entry name" value="AAA_33"/>
    <property type="match status" value="1"/>
</dbReference>
<name>A0ABV6VWA7_9ACTN</name>
<dbReference type="Proteomes" id="UP001592531">
    <property type="component" value="Unassembled WGS sequence"/>
</dbReference>
<proteinExistence type="predicted"/>
<dbReference type="SUPFAM" id="SSF52540">
    <property type="entry name" value="P-loop containing nucleoside triphosphate hydrolases"/>
    <property type="match status" value="1"/>
</dbReference>
<keyword evidence="2" id="KW-1185">Reference proteome</keyword>
<reference evidence="1 2" key="1">
    <citation type="submission" date="2024-09" db="EMBL/GenBank/DDBJ databases">
        <authorList>
            <person name="Lee S.D."/>
        </authorList>
    </citation>
    <scope>NUCLEOTIDE SEQUENCE [LARGE SCALE GENOMIC DNA]</scope>
    <source>
        <strain evidence="1 2">N8-3</strain>
    </source>
</reference>
<accession>A0ABV6VWA7</accession>